<organism evidence="1 2">
    <name type="scientific">Paramecium pentaurelia</name>
    <dbReference type="NCBI Taxonomy" id="43138"/>
    <lineage>
        <taxon>Eukaryota</taxon>
        <taxon>Sar</taxon>
        <taxon>Alveolata</taxon>
        <taxon>Ciliophora</taxon>
        <taxon>Intramacronucleata</taxon>
        <taxon>Oligohymenophorea</taxon>
        <taxon>Peniculida</taxon>
        <taxon>Parameciidae</taxon>
        <taxon>Paramecium</taxon>
    </lineage>
</organism>
<accession>A0A8S1XW56</accession>
<dbReference type="AlphaFoldDB" id="A0A8S1XW56"/>
<sequence>MLFAIQKARQYFLKTTFQFMDQKQSFARRDKLRAIEQSIQDQWAANQSFQSNPDERKKFFLTVFYSLSQPGTFYLEPRDVTQGHMCSNYDFDSKINTPEYDDAWFKFKENANRYQNIILDIKSVPFSKPDGAISDVGWTILPVFSPDNYVMSNCYQLPVFRGSVPRAVIEDIKKQDTWDYLRDQVTNNKVFYLKNMSIIVRLVDAQREGHFNKRMDCDRLQYKYLPQGERIKQWSYNPAVVLDQMSMKTIKSLIPFKDNPAAFNRKVTEYFANSYGLTQYLGS</sequence>
<evidence type="ECO:0000313" key="2">
    <source>
        <dbReference type="Proteomes" id="UP000689195"/>
    </source>
</evidence>
<dbReference type="OrthoDB" id="289416at2759"/>
<keyword evidence="2" id="KW-1185">Reference proteome</keyword>
<dbReference type="Proteomes" id="UP000689195">
    <property type="component" value="Unassembled WGS sequence"/>
</dbReference>
<evidence type="ECO:0000313" key="1">
    <source>
        <dbReference type="EMBL" id="CAD8204692.1"/>
    </source>
</evidence>
<name>A0A8S1XW56_9CILI</name>
<gene>
    <name evidence="1" type="ORF">PPENT_87.1.T1380044</name>
</gene>
<dbReference type="EMBL" id="CAJJDO010000138">
    <property type="protein sequence ID" value="CAD8204692.1"/>
    <property type="molecule type" value="Genomic_DNA"/>
</dbReference>
<proteinExistence type="predicted"/>
<reference evidence="1" key="1">
    <citation type="submission" date="2021-01" db="EMBL/GenBank/DDBJ databases">
        <authorList>
            <consortium name="Genoscope - CEA"/>
            <person name="William W."/>
        </authorList>
    </citation>
    <scope>NUCLEOTIDE SEQUENCE</scope>
</reference>
<comment type="caution">
    <text evidence="1">The sequence shown here is derived from an EMBL/GenBank/DDBJ whole genome shotgun (WGS) entry which is preliminary data.</text>
</comment>
<protein>
    <submittedName>
        <fullName evidence="1">Uncharacterized protein</fullName>
    </submittedName>
</protein>